<dbReference type="EMBL" id="JBIMSP010000013">
    <property type="protein sequence ID" value="MFH5242373.1"/>
    <property type="molecule type" value="Genomic_DNA"/>
</dbReference>
<keyword evidence="4" id="KW-1185">Reference proteome</keyword>
<gene>
    <name evidence="2" type="ORF">ACHIPV_10830</name>
    <name evidence="1" type="ORF">ACHIRB_20365</name>
</gene>
<dbReference type="InterPro" id="IPR029062">
    <property type="entry name" value="Class_I_gatase-like"/>
</dbReference>
<organism evidence="2 3">
    <name type="scientific">Antrihabitans spumae</name>
    <dbReference type="NCBI Taxonomy" id="3373370"/>
    <lineage>
        <taxon>Bacteria</taxon>
        <taxon>Bacillati</taxon>
        <taxon>Actinomycetota</taxon>
        <taxon>Actinomycetes</taxon>
        <taxon>Mycobacteriales</taxon>
        <taxon>Nocardiaceae</taxon>
        <taxon>Antrihabitans</taxon>
    </lineage>
</organism>
<sequence length="214" mass="23203">MTEFPPGPNLARLDNRKIYVTRPGFDNIGEILISMNVKFEAFDGSYDCALLFINCGTPDQIIPAALADFVSNGGCVYASDHVDATIASAFPQLLSFGGHQGNPGSVKASVIDPELRDLIGRKLTIDFDMGSWATILPGKGEVILESRDSGVDRPLMVYAEYGKGAVFYTSFHNKAQTSAEEKRLLQLLVLKQLSVSTHSTLKQTGDSLGISMRL</sequence>
<evidence type="ECO:0000313" key="3">
    <source>
        <dbReference type="Proteomes" id="UP001609176"/>
    </source>
</evidence>
<reference evidence="3 4" key="1">
    <citation type="submission" date="2024-10" db="EMBL/GenBank/DDBJ databases">
        <authorList>
            <person name="Riesco R."/>
        </authorList>
    </citation>
    <scope>NUCLEOTIDE SEQUENCE [LARGE SCALE GENOMIC DNA]</scope>
    <source>
        <strain evidence="2 3">NCIMB 15448</strain>
        <strain evidence="1 4">NCIMB 15450</strain>
    </source>
</reference>
<accession>A0ABW7KIT0</accession>
<evidence type="ECO:0000313" key="1">
    <source>
        <dbReference type="EMBL" id="MFH5230900.1"/>
    </source>
</evidence>
<evidence type="ECO:0000313" key="4">
    <source>
        <dbReference type="Proteomes" id="UP001609219"/>
    </source>
</evidence>
<dbReference type="RefSeq" id="WP_395124357.1">
    <property type="nucleotide sequence ID" value="NZ_JBIMSN010000094.1"/>
</dbReference>
<dbReference type="SUPFAM" id="SSF52317">
    <property type="entry name" value="Class I glutamine amidotransferase-like"/>
    <property type="match status" value="1"/>
</dbReference>
<evidence type="ECO:0000313" key="2">
    <source>
        <dbReference type="EMBL" id="MFH5242373.1"/>
    </source>
</evidence>
<comment type="caution">
    <text evidence="2">The sequence shown here is derived from an EMBL/GenBank/DDBJ whole genome shotgun (WGS) entry which is preliminary data.</text>
</comment>
<dbReference type="Proteomes" id="UP001609176">
    <property type="component" value="Unassembled WGS sequence"/>
</dbReference>
<name>A0ABW7KIT0_9NOCA</name>
<dbReference type="EMBL" id="JBIMSN010000094">
    <property type="protein sequence ID" value="MFH5230900.1"/>
    <property type="molecule type" value="Genomic_DNA"/>
</dbReference>
<proteinExistence type="predicted"/>
<protein>
    <submittedName>
        <fullName evidence="2">Uncharacterized protein</fullName>
    </submittedName>
</protein>
<dbReference type="Proteomes" id="UP001609219">
    <property type="component" value="Unassembled WGS sequence"/>
</dbReference>